<protein>
    <submittedName>
        <fullName evidence="1">Uncharacterized protein</fullName>
    </submittedName>
</protein>
<gene>
    <name evidence="1" type="ORF">OKA05_10715</name>
</gene>
<comment type="caution">
    <text evidence="1">The sequence shown here is derived from an EMBL/GenBank/DDBJ whole genome shotgun (WGS) entry which is preliminary data.</text>
</comment>
<evidence type="ECO:0000313" key="1">
    <source>
        <dbReference type="EMBL" id="MCW1923025.1"/>
    </source>
</evidence>
<name>A0ABT3GHG0_9BACT</name>
<proteinExistence type="predicted"/>
<dbReference type="Proteomes" id="UP001320876">
    <property type="component" value="Unassembled WGS sequence"/>
</dbReference>
<dbReference type="EMBL" id="JAPDDT010000003">
    <property type="protein sequence ID" value="MCW1923025.1"/>
    <property type="molecule type" value="Genomic_DNA"/>
</dbReference>
<keyword evidence="2" id="KW-1185">Reference proteome</keyword>
<sequence length="83" mass="9701">MKIPAMAQFVERIAIEWYEVQAGRVHVRKGHPSHLKLNALKKLFETEKVPGITSFWTTRDRCIHFKLNFPQHLRPAVRAIVDP</sequence>
<reference evidence="1 2" key="1">
    <citation type="submission" date="2022-10" db="EMBL/GenBank/DDBJ databases">
        <title>Luteolibacter arcticus strain CCTCC AB 2014275, whole genome shotgun sequencing project.</title>
        <authorList>
            <person name="Zhao G."/>
            <person name="Shen L."/>
        </authorList>
    </citation>
    <scope>NUCLEOTIDE SEQUENCE [LARGE SCALE GENOMIC DNA]</scope>
    <source>
        <strain evidence="1 2">CCTCC AB 2014275</strain>
    </source>
</reference>
<accession>A0ABT3GHG0</accession>
<organism evidence="1 2">
    <name type="scientific">Luteolibacter arcticus</name>
    <dbReference type="NCBI Taxonomy" id="1581411"/>
    <lineage>
        <taxon>Bacteria</taxon>
        <taxon>Pseudomonadati</taxon>
        <taxon>Verrucomicrobiota</taxon>
        <taxon>Verrucomicrobiia</taxon>
        <taxon>Verrucomicrobiales</taxon>
        <taxon>Verrucomicrobiaceae</taxon>
        <taxon>Luteolibacter</taxon>
    </lineage>
</organism>
<evidence type="ECO:0000313" key="2">
    <source>
        <dbReference type="Proteomes" id="UP001320876"/>
    </source>
</evidence>